<dbReference type="Pfam" id="PF00296">
    <property type="entry name" value="Bac_luciferase"/>
    <property type="match status" value="2"/>
</dbReference>
<dbReference type="HOGENOM" id="CLU_303053_0_0_1"/>
<dbReference type="Pfam" id="PF01266">
    <property type="entry name" value="DAO"/>
    <property type="match status" value="1"/>
</dbReference>
<dbReference type="OrthoDB" id="2219495at2759"/>
<evidence type="ECO:0000313" key="6">
    <source>
        <dbReference type="Proteomes" id="UP000016923"/>
    </source>
</evidence>
<dbReference type="Gene3D" id="3.30.9.10">
    <property type="entry name" value="D-Amino Acid Oxidase, subunit A, domain 2"/>
    <property type="match status" value="2"/>
</dbReference>
<dbReference type="PANTHER" id="PTHR30011:SF30">
    <property type="entry name" value="XENOBIOTIC COMPOUND MONOOXYGENASE, DSZA FAMILY (AFU_ORTHOLOGUE AFUA_6G01920)"/>
    <property type="match status" value="1"/>
</dbReference>
<gene>
    <name evidence="5" type="ORF">F503_06545</name>
</gene>
<evidence type="ECO:0000259" key="4">
    <source>
        <dbReference type="Pfam" id="PF01266"/>
    </source>
</evidence>
<dbReference type="InterPro" id="IPR011251">
    <property type="entry name" value="Luciferase-like_dom"/>
</dbReference>
<dbReference type="Gene3D" id="3.20.20.30">
    <property type="entry name" value="Luciferase-like domain"/>
    <property type="match status" value="1"/>
</dbReference>
<dbReference type="SUPFAM" id="SSF51905">
    <property type="entry name" value="FAD/NAD(P)-binding domain"/>
    <property type="match status" value="1"/>
</dbReference>
<dbReference type="InterPro" id="IPR036188">
    <property type="entry name" value="FAD/NAD-bd_sf"/>
</dbReference>
<dbReference type="NCBIfam" id="TIGR03860">
    <property type="entry name" value="FMN_nitrolo"/>
    <property type="match status" value="1"/>
</dbReference>
<feature type="compositionally biased region" description="Polar residues" evidence="2">
    <location>
        <begin position="297"/>
        <end position="308"/>
    </location>
</feature>
<dbReference type="AlphaFoldDB" id="S3BMW8"/>
<evidence type="ECO:0000313" key="5">
    <source>
        <dbReference type="EMBL" id="EPE02569.1"/>
    </source>
</evidence>
<feature type="domain" description="FAD dependent oxidoreductase" evidence="4">
    <location>
        <begin position="10"/>
        <end position="380"/>
    </location>
</feature>
<dbReference type="GO" id="GO:0004497">
    <property type="term" value="F:monooxygenase activity"/>
    <property type="evidence" value="ECO:0007669"/>
    <property type="project" value="InterPro"/>
</dbReference>
<dbReference type="Gene3D" id="3.50.50.60">
    <property type="entry name" value="FAD/NAD(P)-binding domain"/>
    <property type="match status" value="1"/>
</dbReference>
<dbReference type="eggNOG" id="KOG2820">
    <property type="taxonomic scope" value="Eukaryota"/>
</dbReference>
<dbReference type="VEuPathDB" id="FungiDB:F503_06545"/>
<dbReference type="PANTHER" id="PTHR30011">
    <property type="entry name" value="ALKANESULFONATE MONOOXYGENASE-RELATED"/>
    <property type="match status" value="1"/>
</dbReference>
<protein>
    <submittedName>
        <fullName evidence="5">Fructosyl peptide oxidase</fullName>
    </submittedName>
</protein>
<keyword evidence="6" id="KW-1185">Reference proteome</keyword>
<feature type="region of interest" description="Disordered" evidence="2">
    <location>
        <begin position="284"/>
        <end position="308"/>
    </location>
</feature>
<name>S3BMW8_OPHP1</name>
<comment type="similarity">
    <text evidence="1">Belongs to the NtaA/SnaA/DszA monooxygenase family.</text>
</comment>
<dbReference type="EMBL" id="KE148176">
    <property type="protein sequence ID" value="EPE02569.1"/>
    <property type="molecule type" value="Genomic_DNA"/>
</dbReference>
<dbReference type="InterPro" id="IPR051260">
    <property type="entry name" value="Diverse_substr_monoxygenases"/>
</dbReference>
<dbReference type="InterPro" id="IPR006076">
    <property type="entry name" value="FAD-dep_OxRdtase"/>
</dbReference>
<dbReference type="SUPFAM" id="SSF51679">
    <property type="entry name" value="Bacterial luciferase-like"/>
    <property type="match status" value="1"/>
</dbReference>
<evidence type="ECO:0000256" key="1">
    <source>
        <dbReference type="ARBA" id="ARBA00033748"/>
    </source>
</evidence>
<proteinExistence type="inferred from homology"/>
<organism evidence="5 6">
    <name type="scientific">Ophiostoma piceae (strain UAMH 11346)</name>
    <name type="common">Sap stain fungus</name>
    <dbReference type="NCBI Taxonomy" id="1262450"/>
    <lineage>
        <taxon>Eukaryota</taxon>
        <taxon>Fungi</taxon>
        <taxon>Dikarya</taxon>
        <taxon>Ascomycota</taxon>
        <taxon>Pezizomycotina</taxon>
        <taxon>Sordariomycetes</taxon>
        <taxon>Sordariomycetidae</taxon>
        <taxon>Ophiostomatales</taxon>
        <taxon>Ophiostomataceae</taxon>
        <taxon>Ophiostoma</taxon>
    </lineage>
</organism>
<accession>S3BMW8</accession>
<reference evidence="5 6" key="1">
    <citation type="journal article" date="2013" name="BMC Genomics">
        <title>The genome and transcriptome of the pine saprophyte Ophiostoma piceae, and a comparison with the bark beetle-associated pine pathogen Grosmannia clavigera.</title>
        <authorList>
            <person name="Haridas S."/>
            <person name="Wang Y."/>
            <person name="Lim L."/>
            <person name="Massoumi Alamouti S."/>
            <person name="Jackman S."/>
            <person name="Docking R."/>
            <person name="Robertson G."/>
            <person name="Birol I."/>
            <person name="Bohlmann J."/>
            <person name="Breuil C."/>
        </authorList>
    </citation>
    <scope>NUCLEOTIDE SEQUENCE [LARGE SCALE GENOMIC DNA]</scope>
    <source>
        <strain evidence="5 6">UAMH 11346</strain>
    </source>
</reference>
<dbReference type="InterPro" id="IPR016215">
    <property type="entry name" value="NTA_MOA"/>
</dbReference>
<feature type="domain" description="Luciferase-like" evidence="3">
    <location>
        <begin position="478"/>
        <end position="676"/>
    </location>
</feature>
<feature type="domain" description="Luciferase-like" evidence="3">
    <location>
        <begin position="696"/>
        <end position="855"/>
    </location>
</feature>
<dbReference type="Proteomes" id="UP000016923">
    <property type="component" value="Unassembled WGS sequence"/>
</dbReference>
<dbReference type="STRING" id="1262450.S3BMW8"/>
<evidence type="ECO:0000256" key="2">
    <source>
        <dbReference type="SAM" id="MobiDB-lite"/>
    </source>
</evidence>
<sequence length="983" mass="108899">MAASRSTTKVIVVGGGGTFGASTALHLLRSGYTPENITVLDTFEIPSAQSAGNDLNKIMGVRLRNRCDIQLSLEARDMWRNDELFKPYFHNTGRLDCAVSEEAISSLREEYQELLDAGVGLEKTNDWLETEEQILAKVPQLDAGKIKGWKAIFSEDGGWLAAAKAIDAIGRFLKENGVKFGFGGAGSFKRPLFNGNTCIGVETTNNTQYFADKVVLATGAWSPTLAWVFAHIQLTETEAAAYKGIPVVYNEDVGFFFEPNEHGVIKVCDEFPGFSHFQQHQPYGATSPKSISVPRSHAQNPTDTYPDQSDITIRRAIDTYLPAFNGKPLFNKTMCWCTDTADSSLLICEHPEWKNFFLATGDSGHSFKLLPNIGKHIVELLEGTLSEDLASDWKWRPGSGDALRSRRGAPPQDLADLPGWRHDAVSQCAVRARKFSTMASISDQATKRRIFINAFDMFSTSHLSFGQWRRPEDRGRDKSTDLTYWTDLAKLLERGGVTSLFLADGYGPADTYGDSPDTAIRTATQFPKGDPSIPISAMAAVTTNLGFAITTSTSFENPFVVAKRFSTLDHLTKGRIGWNIVTSFQTSAARAMGFELAEHDQRYKNADEFLTVLYKIWEGSWADDALKKDPISGVYADPSRIRTIHHHGDKFKTDSVHIVEPSPQRTPFLFQAGTSEYVDQSQTTAQDESKSNFLSAGIAFAAKHAEGVFVSAKSPNILAPRVAQLRAEAAKNGRDPRSIKVFASVTPIVGRTEEEAQEKYKRALEYTDELAGLVFFSAGSGIDLARLADNLDKELTIEDVTTNGRIFSTADQLKYHGDDVPPWTPRNVGKSVALGANGPTPVGTPAQVADYLEQWLDVADVDGFNYGYVVTPGSFEDLVDLVIPELRRRGRYPEAPETGTLRERIYGPGNPRLPEEHIATTWKRREHSGLIVGEAAYRKTTLLYTLMGSHDFETIPTIEFNVEEIPFKFSRKYILWDIRVHNL</sequence>
<dbReference type="InterPro" id="IPR036661">
    <property type="entry name" value="Luciferase-like_sf"/>
</dbReference>
<evidence type="ECO:0000259" key="3">
    <source>
        <dbReference type="Pfam" id="PF00296"/>
    </source>
</evidence>
<dbReference type="GO" id="GO:0016705">
    <property type="term" value="F:oxidoreductase activity, acting on paired donors, with incorporation or reduction of molecular oxygen"/>
    <property type="evidence" value="ECO:0007669"/>
    <property type="project" value="InterPro"/>
</dbReference>